<protein>
    <submittedName>
        <fullName evidence="1">Uncharacterized protein</fullName>
    </submittedName>
</protein>
<gene>
    <name evidence="1" type="ORF">V9385_09955</name>
</gene>
<organism evidence="1 2">
    <name type="scientific">Pseudomonas juntendi</name>
    <dbReference type="NCBI Taxonomy" id="2666183"/>
    <lineage>
        <taxon>Bacteria</taxon>
        <taxon>Pseudomonadati</taxon>
        <taxon>Pseudomonadota</taxon>
        <taxon>Gammaproteobacteria</taxon>
        <taxon>Pseudomonadales</taxon>
        <taxon>Pseudomonadaceae</taxon>
        <taxon>Pseudomonas</taxon>
    </lineage>
</organism>
<keyword evidence="2" id="KW-1185">Reference proteome</keyword>
<proteinExistence type="predicted"/>
<evidence type="ECO:0000313" key="1">
    <source>
        <dbReference type="EMBL" id="WWY22898.1"/>
    </source>
</evidence>
<sequence length="101" mass="11274">MMAGIPQAWMDELNDRFALVTDPEGRAAVLDEMAYAAHRRREVSDENLVDMLELSEAGKAWGLMEVDEAYHIGLFSYEIANSWDGDEPGRIVVGRTPGWGC</sequence>
<dbReference type="EMBL" id="CP146691">
    <property type="protein sequence ID" value="WWY22898.1"/>
    <property type="molecule type" value="Genomic_DNA"/>
</dbReference>
<name>A0ABZ2JI08_9PSED</name>
<dbReference type="RefSeq" id="WP_084966342.1">
    <property type="nucleotide sequence ID" value="NZ_CP146690.1"/>
</dbReference>
<reference evidence="1 2" key="1">
    <citation type="submission" date="2024-03" db="EMBL/GenBank/DDBJ databases">
        <title>Pseudomonas juntendi.</title>
        <authorList>
            <person name="Liu Y."/>
        </authorList>
    </citation>
    <scope>NUCLEOTIDE SEQUENCE [LARGE SCALE GENOMIC DNA]</scope>
    <source>
        <strain evidence="1 2">L4046hy</strain>
    </source>
</reference>
<evidence type="ECO:0000313" key="2">
    <source>
        <dbReference type="Proteomes" id="UP001375228"/>
    </source>
</evidence>
<accession>A0ABZ2JI08</accession>
<dbReference type="Proteomes" id="UP001375228">
    <property type="component" value="Chromosome"/>
</dbReference>